<sequence length="213" mass="24162">MDREDHQEPAPYYDNDLEVHPILREKVQHELAVETQKIQQETLHPRVPPPKALFANSPLLTAELERVGANQPLVAIDTSRYQLTQSSATPSSDEEWKSALDGACAQLEHQRIRHNNLALLQQYGNNAWRLHNYLLDADAKKAEKLLDELKEQTTGLNRDRKNTQTRLGSQLTSLESRWTELISSMLQIELANVALEAEVARLSKRETELAGAL</sequence>
<dbReference type="Proteomes" id="UP001207468">
    <property type="component" value="Unassembled WGS sequence"/>
</dbReference>
<comment type="caution">
    <text evidence="1">The sequence shown here is derived from an EMBL/GenBank/DDBJ whole genome shotgun (WGS) entry which is preliminary data.</text>
</comment>
<accession>A0ACC0UND1</accession>
<evidence type="ECO:0000313" key="2">
    <source>
        <dbReference type="Proteomes" id="UP001207468"/>
    </source>
</evidence>
<name>A0ACC0UND1_9AGAM</name>
<evidence type="ECO:0000313" key="1">
    <source>
        <dbReference type="EMBL" id="KAI9512342.1"/>
    </source>
</evidence>
<organism evidence="1 2">
    <name type="scientific">Russula earlei</name>
    <dbReference type="NCBI Taxonomy" id="71964"/>
    <lineage>
        <taxon>Eukaryota</taxon>
        <taxon>Fungi</taxon>
        <taxon>Dikarya</taxon>
        <taxon>Basidiomycota</taxon>
        <taxon>Agaricomycotina</taxon>
        <taxon>Agaricomycetes</taxon>
        <taxon>Russulales</taxon>
        <taxon>Russulaceae</taxon>
        <taxon>Russula</taxon>
    </lineage>
</organism>
<dbReference type="EMBL" id="JAGFNK010000010">
    <property type="protein sequence ID" value="KAI9512342.1"/>
    <property type="molecule type" value="Genomic_DNA"/>
</dbReference>
<proteinExistence type="predicted"/>
<keyword evidence="2" id="KW-1185">Reference proteome</keyword>
<reference evidence="1" key="1">
    <citation type="submission" date="2021-03" db="EMBL/GenBank/DDBJ databases">
        <title>Evolutionary priming and transition to the ectomycorrhizal habit in an iconic lineage of mushroom-forming fungi: is preadaptation a requirement?</title>
        <authorList>
            <consortium name="DOE Joint Genome Institute"/>
            <person name="Looney B.P."/>
            <person name="Miyauchi S."/>
            <person name="Morin E."/>
            <person name="Drula E."/>
            <person name="Courty P.E."/>
            <person name="Chicoki N."/>
            <person name="Fauchery L."/>
            <person name="Kohler A."/>
            <person name="Kuo A."/>
            <person name="LaButti K."/>
            <person name="Pangilinan J."/>
            <person name="Lipzen A."/>
            <person name="Riley R."/>
            <person name="Andreopoulos W."/>
            <person name="He G."/>
            <person name="Johnson J."/>
            <person name="Barry K.W."/>
            <person name="Grigoriev I.V."/>
            <person name="Nagy L."/>
            <person name="Hibbett D."/>
            <person name="Henrissat B."/>
            <person name="Matheny P.B."/>
            <person name="Labbe J."/>
            <person name="Martin A.F."/>
        </authorList>
    </citation>
    <scope>NUCLEOTIDE SEQUENCE</scope>
    <source>
        <strain evidence="1">BPL698</strain>
    </source>
</reference>
<gene>
    <name evidence="1" type="ORF">F5148DRAFT_1164218</name>
</gene>
<protein>
    <submittedName>
        <fullName evidence="1">Breast carcinoma amplified sequence 2</fullName>
    </submittedName>
</protein>